<dbReference type="GO" id="GO:0005744">
    <property type="term" value="C:TIM23 mitochondrial import inner membrane translocase complex"/>
    <property type="evidence" value="ECO:0007669"/>
    <property type="project" value="TreeGrafter"/>
</dbReference>
<dbReference type="STRING" id="3821.A0A151RQN8"/>
<dbReference type="PANTHER" id="PTHR28525:SF1">
    <property type="entry name" value="REACTIVE OXYGEN SPECIES MODULATOR 1"/>
    <property type="match status" value="1"/>
</dbReference>
<dbReference type="GO" id="GO:0045039">
    <property type="term" value="P:protein insertion into mitochondrial inner membrane"/>
    <property type="evidence" value="ECO:0007669"/>
    <property type="project" value="TreeGrafter"/>
</dbReference>
<keyword evidence="7" id="KW-1185">Reference proteome</keyword>
<gene>
    <name evidence="6" type="ORF">KK1_033605</name>
</gene>
<keyword evidence="3" id="KW-0812">Transmembrane</keyword>
<sequence length="191" mass="21484">MECVHGECDWRCRAILCPKEQYWEIMKLKGSHTCVLPLISKDHNKLGSRMISQTIREVIEVNPPTPISITIAHIKSIMGYTINYRKATIRWGLVESINLILKKTRKLPIFSMVMETYTCCNKFFVKRGRKVDAMINVGHVYSEVTSGRSLTSKNVPGLLKIRHIGQTTLGSAAIFGLFLGAGSLIHCGKSY</sequence>
<protein>
    <submittedName>
        <fullName evidence="6">Uncharacterized protein</fullName>
    </submittedName>
</protein>
<name>A0A151RQN8_CAJCA</name>
<reference evidence="6" key="1">
    <citation type="journal article" date="2012" name="Nat. Biotechnol.">
        <title>Draft genome sequence of pigeonpea (Cajanus cajan), an orphan legume crop of resource-poor farmers.</title>
        <authorList>
            <person name="Varshney R.K."/>
            <person name="Chen W."/>
            <person name="Li Y."/>
            <person name="Bharti A.K."/>
            <person name="Saxena R.K."/>
            <person name="Schlueter J.A."/>
            <person name="Donoghue M.T."/>
            <person name="Azam S."/>
            <person name="Fan G."/>
            <person name="Whaley A.M."/>
            <person name="Farmer A.D."/>
            <person name="Sheridan J."/>
            <person name="Iwata A."/>
            <person name="Tuteja R."/>
            <person name="Penmetsa R.V."/>
            <person name="Wu W."/>
            <person name="Upadhyaya H.D."/>
            <person name="Yang S.P."/>
            <person name="Shah T."/>
            <person name="Saxena K.B."/>
            <person name="Michael T."/>
            <person name="McCombie W.R."/>
            <person name="Yang B."/>
            <person name="Zhang G."/>
            <person name="Yang H."/>
            <person name="Wang J."/>
            <person name="Spillane C."/>
            <person name="Cook D.R."/>
            <person name="May G.D."/>
            <person name="Xu X."/>
            <person name="Jackson S.A."/>
        </authorList>
    </citation>
    <scope>NUCLEOTIDE SEQUENCE [LARGE SCALE GENOMIC DNA]</scope>
</reference>
<comment type="similarity">
    <text evidence="2">Belongs to the MGR2 family.</text>
</comment>
<organism evidence="6 7">
    <name type="scientific">Cajanus cajan</name>
    <name type="common">Pigeon pea</name>
    <name type="synonym">Cajanus indicus</name>
    <dbReference type="NCBI Taxonomy" id="3821"/>
    <lineage>
        <taxon>Eukaryota</taxon>
        <taxon>Viridiplantae</taxon>
        <taxon>Streptophyta</taxon>
        <taxon>Embryophyta</taxon>
        <taxon>Tracheophyta</taxon>
        <taxon>Spermatophyta</taxon>
        <taxon>Magnoliopsida</taxon>
        <taxon>eudicotyledons</taxon>
        <taxon>Gunneridae</taxon>
        <taxon>Pentapetalae</taxon>
        <taxon>rosids</taxon>
        <taxon>fabids</taxon>
        <taxon>Fabales</taxon>
        <taxon>Fabaceae</taxon>
        <taxon>Papilionoideae</taxon>
        <taxon>50 kb inversion clade</taxon>
        <taxon>NPAAA clade</taxon>
        <taxon>indigoferoid/millettioid clade</taxon>
        <taxon>Phaseoleae</taxon>
        <taxon>Cajanus</taxon>
    </lineage>
</organism>
<dbReference type="EMBL" id="KQ483610">
    <property type="protein sequence ID" value="KYP44864.1"/>
    <property type="molecule type" value="Genomic_DNA"/>
</dbReference>
<accession>A0A151RQN8</accession>
<evidence type="ECO:0000256" key="3">
    <source>
        <dbReference type="ARBA" id="ARBA00022692"/>
    </source>
</evidence>
<evidence type="ECO:0000313" key="7">
    <source>
        <dbReference type="Proteomes" id="UP000075243"/>
    </source>
</evidence>
<evidence type="ECO:0000256" key="1">
    <source>
        <dbReference type="ARBA" id="ARBA00004370"/>
    </source>
</evidence>
<proteinExistence type="inferred from homology"/>
<comment type="subcellular location">
    <subcellularLocation>
        <location evidence="1">Membrane</location>
    </subcellularLocation>
</comment>
<evidence type="ECO:0000256" key="2">
    <source>
        <dbReference type="ARBA" id="ARBA00007839"/>
    </source>
</evidence>
<dbReference type="Gramene" id="C.cajan_31584.t">
    <property type="protein sequence ID" value="C.cajan_31584.t"/>
    <property type="gene ID" value="C.cajan_31584"/>
</dbReference>
<keyword evidence="5" id="KW-0472">Membrane</keyword>
<evidence type="ECO:0000256" key="5">
    <source>
        <dbReference type="ARBA" id="ARBA00023136"/>
    </source>
</evidence>
<evidence type="ECO:0000313" key="6">
    <source>
        <dbReference type="EMBL" id="KYP44864.1"/>
    </source>
</evidence>
<dbReference type="Pfam" id="PF10247">
    <property type="entry name" value="Romo1"/>
    <property type="match status" value="1"/>
</dbReference>
<dbReference type="AlphaFoldDB" id="A0A151RQN8"/>
<evidence type="ECO:0000256" key="4">
    <source>
        <dbReference type="ARBA" id="ARBA00022989"/>
    </source>
</evidence>
<dbReference type="SMART" id="SM01378">
    <property type="entry name" value="Romo1"/>
    <property type="match status" value="1"/>
</dbReference>
<dbReference type="InterPro" id="IPR018450">
    <property type="entry name" value="Romo1/Mgr2"/>
</dbReference>
<keyword evidence="4" id="KW-1133">Transmembrane helix</keyword>
<dbReference type="GO" id="GO:0030150">
    <property type="term" value="P:protein import into mitochondrial matrix"/>
    <property type="evidence" value="ECO:0007669"/>
    <property type="project" value="TreeGrafter"/>
</dbReference>
<dbReference type="Proteomes" id="UP000075243">
    <property type="component" value="Unassembled WGS sequence"/>
</dbReference>
<dbReference type="PANTHER" id="PTHR28525">
    <property type="entry name" value="REACTIVE OXYGEN SPECIES MODULATOR 1"/>
    <property type="match status" value="1"/>
</dbReference>